<reference evidence="22 23" key="1">
    <citation type="submission" date="2016-06" db="EMBL/GenBank/DDBJ databases">
        <title>The Draft Genome Sequence and Annotation of the Desert Woodrat Neotoma lepida.</title>
        <authorList>
            <person name="Campbell M."/>
            <person name="Oakeson K.F."/>
            <person name="Yandell M."/>
            <person name="Halpert J.R."/>
            <person name="Dearing D."/>
        </authorList>
    </citation>
    <scope>NUCLEOTIDE SEQUENCE [LARGE SCALE GENOMIC DNA]</scope>
    <source>
        <strain evidence="22">417</strain>
        <tissue evidence="22">Liver</tissue>
    </source>
</reference>
<dbReference type="InterPro" id="IPR020829">
    <property type="entry name" value="GlycerAld_3-P_DH_cat"/>
</dbReference>
<dbReference type="GO" id="GO:0005856">
    <property type="term" value="C:cytoskeleton"/>
    <property type="evidence" value="ECO:0007669"/>
    <property type="project" value="UniProtKB-SubCell"/>
</dbReference>
<dbReference type="Proteomes" id="UP000092124">
    <property type="component" value="Unassembled WGS sequence"/>
</dbReference>
<dbReference type="GO" id="GO:0016740">
    <property type="term" value="F:transferase activity"/>
    <property type="evidence" value="ECO:0007669"/>
    <property type="project" value="UniProtKB-KW"/>
</dbReference>
<keyword evidence="9" id="KW-0053">Apoptosis</keyword>
<evidence type="ECO:0000256" key="19">
    <source>
        <dbReference type="ARBA" id="ARBA00047698"/>
    </source>
</evidence>
<comment type="subcellular location">
    <subcellularLocation>
        <location evidence="2">Cytoplasm</location>
        <location evidence="2">Cytoskeleton</location>
    </subcellularLocation>
    <subcellularLocation>
        <location evidence="3">Cytoplasm</location>
        <location evidence="3">Cytosol</location>
    </subcellularLocation>
    <subcellularLocation>
        <location evidence="1">Nucleus</location>
    </subcellularLocation>
</comment>
<dbReference type="EC" id="1.2.1.12" evidence="6"/>
<evidence type="ECO:0000256" key="8">
    <source>
        <dbReference type="ARBA" id="ARBA00022679"/>
    </source>
</evidence>
<evidence type="ECO:0000256" key="12">
    <source>
        <dbReference type="ARBA" id="ARBA00023002"/>
    </source>
</evidence>
<evidence type="ECO:0000256" key="7">
    <source>
        <dbReference type="ARBA" id="ARBA00022490"/>
    </source>
</evidence>
<dbReference type="OrthoDB" id="9633017at2759"/>
<dbReference type="GO" id="GO:0006096">
    <property type="term" value="P:glycolytic process"/>
    <property type="evidence" value="ECO:0007669"/>
    <property type="project" value="UniProtKB-KW"/>
</dbReference>
<dbReference type="SUPFAM" id="SSF55347">
    <property type="entry name" value="Glyceraldehyde-3-phosphate dehydrogenase-like, C-terminal domain"/>
    <property type="match status" value="1"/>
</dbReference>
<evidence type="ECO:0000256" key="2">
    <source>
        <dbReference type="ARBA" id="ARBA00004245"/>
    </source>
</evidence>
<keyword evidence="14" id="KW-0324">Glycolysis</keyword>
<keyword evidence="12" id="KW-0560">Oxidoreductase</keyword>
<evidence type="ECO:0000256" key="11">
    <source>
        <dbReference type="ARBA" id="ARBA00022845"/>
    </source>
</evidence>
<dbReference type="SUPFAM" id="SSF51735">
    <property type="entry name" value="NAD(P)-binding Rossmann-fold domains"/>
    <property type="match status" value="1"/>
</dbReference>
<dbReference type="GO" id="GO:0006417">
    <property type="term" value="P:regulation of translation"/>
    <property type="evidence" value="ECO:0007669"/>
    <property type="project" value="UniProtKB-KW"/>
</dbReference>
<comment type="catalytic activity">
    <reaction evidence="19">
        <text>D-glyceraldehyde 3-phosphate + phosphate + NAD(+) = (2R)-3-phospho-glyceroyl phosphate + NADH + H(+)</text>
        <dbReference type="Rhea" id="RHEA:10300"/>
        <dbReference type="ChEBI" id="CHEBI:15378"/>
        <dbReference type="ChEBI" id="CHEBI:43474"/>
        <dbReference type="ChEBI" id="CHEBI:57540"/>
        <dbReference type="ChEBI" id="CHEBI:57604"/>
        <dbReference type="ChEBI" id="CHEBI:57945"/>
        <dbReference type="ChEBI" id="CHEBI:59776"/>
        <dbReference type="EC" id="1.2.1.12"/>
    </reaction>
</comment>
<evidence type="ECO:0000256" key="4">
    <source>
        <dbReference type="ARBA" id="ARBA00004869"/>
    </source>
</evidence>
<dbReference type="PANTHER" id="PTHR10836:SF111">
    <property type="entry name" value="GLYCERALDEHYDE-3-PHOSPHATE DEHYDROGENASE"/>
    <property type="match status" value="1"/>
</dbReference>
<keyword evidence="8" id="KW-0808">Transferase</keyword>
<evidence type="ECO:0000256" key="3">
    <source>
        <dbReference type="ARBA" id="ARBA00004514"/>
    </source>
</evidence>
<dbReference type="STRING" id="56216.A0A1A6H9I3"/>
<evidence type="ECO:0000313" key="22">
    <source>
        <dbReference type="EMBL" id="OBS74530.1"/>
    </source>
</evidence>
<evidence type="ECO:0000256" key="5">
    <source>
        <dbReference type="ARBA" id="ARBA00007406"/>
    </source>
</evidence>
<dbReference type="Gene3D" id="3.30.360.10">
    <property type="entry name" value="Dihydrodipicolinate Reductase, domain 2"/>
    <property type="match status" value="1"/>
</dbReference>
<keyword evidence="16" id="KW-0539">Nucleus</keyword>
<evidence type="ECO:0000256" key="20">
    <source>
        <dbReference type="ARBA" id="ARBA00048005"/>
    </source>
</evidence>
<dbReference type="Pfam" id="PF02800">
    <property type="entry name" value="Gp_dh_C"/>
    <property type="match status" value="1"/>
</dbReference>
<proteinExistence type="inferred from homology"/>
<keyword evidence="15" id="KW-0206">Cytoskeleton</keyword>
<dbReference type="AlphaFoldDB" id="A0A1A6H9I3"/>
<dbReference type="GO" id="GO:0005829">
    <property type="term" value="C:cytosol"/>
    <property type="evidence" value="ECO:0007669"/>
    <property type="project" value="UniProtKB-SubCell"/>
</dbReference>
<comment type="catalytic activity">
    <reaction evidence="20">
        <text>S-nitroso-L-cysteinyl-[GAPDH] + L-cysteinyl-[protein] = L-cysteinyl-[GAPDH] + S-nitroso-L-cysteinyl-[protein]</text>
        <dbReference type="Rhea" id="RHEA:66684"/>
        <dbReference type="Rhea" id="RHEA-COMP:10131"/>
        <dbReference type="Rhea" id="RHEA-COMP:17089"/>
        <dbReference type="Rhea" id="RHEA-COMP:17090"/>
        <dbReference type="Rhea" id="RHEA-COMP:17091"/>
        <dbReference type="ChEBI" id="CHEBI:29950"/>
        <dbReference type="ChEBI" id="CHEBI:149494"/>
    </reaction>
    <physiologicalReaction direction="left-to-right" evidence="20">
        <dbReference type="Rhea" id="RHEA:66685"/>
    </physiologicalReaction>
</comment>
<dbReference type="GO" id="GO:0006915">
    <property type="term" value="P:apoptotic process"/>
    <property type="evidence" value="ECO:0007669"/>
    <property type="project" value="UniProtKB-KW"/>
</dbReference>
<evidence type="ECO:0000256" key="9">
    <source>
        <dbReference type="ARBA" id="ARBA00022703"/>
    </source>
</evidence>
<dbReference type="GO" id="GO:0004365">
    <property type="term" value="F:glyceraldehyde-3-phosphate dehydrogenase (NAD+) (phosphorylating) activity"/>
    <property type="evidence" value="ECO:0007669"/>
    <property type="project" value="UniProtKB-EC"/>
</dbReference>
<accession>A0A1A6H9I3</accession>
<feature type="domain" description="Glyceraldehyde 3-phosphate dehydrogenase catalytic" evidence="21">
    <location>
        <begin position="29"/>
        <end position="65"/>
    </location>
</feature>
<keyword evidence="23" id="KW-1185">Reference proteome</keyword>
<comment type="similarity">
    <text evidence="5">Belongs to the glyceraldehyde-3-phosphate dehydrogenase family.</text>
</comment>
<dbReference type="Gene3D" id="3.40.50.720">
    <property type="entry name" value="NAD(P)-binding Rossmann-like Domain"/>
    <property type="match status" value="1"/>
</dbReference>
<keyword evidence="10" id="KW-0702">S-nitrosylation</keyword>
<keyword evidence="13" id="KW-0520">NAD</keyword>
<sequence length="99" mass="11196">MVVMGVNYEKYDNPLKIVSNASCMHRQLLSPPAKVIHNNFGILEGLVITVHIITVTQEIVDNPSGKLCNVFIMDLTCYLEKAAKYDDIMKMVKHQRAPH</sequence>
<keyword evidence="7" id="KW-0963">Cytoplasm</keyword>
<evidence type="ECO:0000256" key="17">
    <source>
        <dbReference type="ARBA" id="ARBA00031890"/>
    </source>
</evidence>
<dbReference type="PANTHER" id="PTHR10836">
    <property type="entry name" value="GLYCERALDEHYDE 3-PHOSPHATE DEHYDROGENASE"/>
    <property type="match status" value="1"/>
</dbReference>
<evidence type="ECO:0000256" key="14">
    <source>
        <dbReference type="ARBA" id="ARBA00023152"/>
    </source>
</evidence>
<keyword evidence="11" id="KW-0810">Translation regulation</keyword>
<evidence type="ECO:0000256" key="16">
    <source>
        <dbReference type="ARBA" id="ARBA00023242"/>
    </source>
</evidence>
<organism evidence="22 23">
    <name type="scientific">Neotoma lepida</name>
    <name type="common">Desert woodrat</name>
    <dbReference type="NCBI Taxonomy" id="56216"/>
    <lineage>
        <taxon>Eukaryota</taxon>
        <taxon>Metazoa</taxon>
        <taxon>Chordata</taxon>
        <taxon>Craniata</taxon>
        <taxon>Vertebrata</taxon>
        <taxon>Euteleostomi</taxon>
        <taxon>Mammalia</taxon>
        <taxon>Eutheria</taxon>
        <taxon>Euarchontoglires</taxon>
        <taxon>Glires</taxon>
        <taxon>Rodentia</taxon>
        <taxon>Myomorpha</taxon>
        <taxon>Muroidea</taxon>
        <taxon>Cricetidae</taxon>
        <taxon>Neotominae</taxon>
        <taxon>Neotoma</taxon>
    </lineage>
</organism>
<dbReference type="GO" id="GO:0005634">
    <property type="term" value="C:nucleus"/>
    <property type="evidence" value="ECO:0007669"/>
    <property type="project" value="UniProtKB-SubCell"/>
</dbReference>
<comment type="subunit">
    <text evidence="18">Homotetramer. Interacts with TPPP; the interaction is direct. Interacts (when S-nitrosylated) with SIAH1; leading to nuclear translocation. Interacts with RILPL1/GOSPEL, leading to prevent the interaction between GAPDH and SIAH1 and prevent nuclear translocation. Interacts with CHP1; the interaction increases the binding of CHP1 with microtubules. Associates with microtubules. Interacts with EIF1AD, USP25, PRKCI and WARS1. Interacts with phosphorylated RPL13A; inhibited by oxidatively-modified low-densitity lipoprotein (LDL(ox)). Component of the GAIT complex. Interacts with FKBP6; leading to inhibit GAPDH catalytic activity. Interacts with TRAF2, promoting TRAF2 ubiquitination. Interacts with TRAF3, promoting TRAF3 ubiquitination.</text>
</comment>
<dbReference type="InterPro" id="IPR036291">
    <property type="entry name" value="NAD(P)-bd_dom_sf"/>
</dbReference>
<protein>
    <recommendedName>
        <fullName evidence="6">glyceraldehyde-3-phosphate dehydrogenase (phosphorylating)</fullName>
        <ecNumber evidence="6">1.2.1.12</ecNumber>
    </recommendedName>
    <alternativeName>
        <fullName evidence="17">Peptidyl-cysteine S-nitrosylase GAPDH</fullName>
    </alternativeName>
</protein>
<dbReference type="EMBL" id="LZPO01044417">
    <property type="protein sequence ID" value="OBS74530.1"/>
    <property type="molecule type" value="Genomic_DNA"/>
</dbReference>
<gene>
    <name evidence="22" type="ORF">A6R68_14930</name>
</gene>
<evidence type="ECO:0000256" key="6">
    <source>
        <dbReference type="ARBA" id="ARBA00013119"/>
    </source>
</evidence>
<evidence type="ECO:0000256" key="10">
    <source>
        <dbReference type="ARBA" id="ARBA00022799"/>
    </source>
</evidence>
<evidence type="ECO:0000259" key="21">
    <source>
        <dbReference type="Pfam" id="PF02800"/>
    </source>
</evidence>
<name>A0A1A6H9I3_NEOLE</name>
<evidence type="ECO:0000256" key="13">
    <source>
        <dbReference type="ARBA" id="ARBA00023027"/>
    </source>
</evidence>
<comment type="pathway">
    <text evidence="4">Carbohydrate degradation; glycolysis; pyruvate from D-glyceraldehyde 3-phosphate: step 1/5.</text>
</comment>
<dbReference type="InterPro" id="IPR020831">
    <property type="entry name" value="GlycerAld/Erythrose_P_DH"/>
</dbReference>
<evidence type="ECO:0000256" key="18">
    <source>
        <dbReference type="ARBA" id="ARBA00046997"/>
    </source>
</evidence>
<evidence type="ECO:0000256" key="1">
    <source>
        <dbReference type="ARBA" id="ARBA00004123"/>
    </source>
</evidence>
<evidence type="ECO:0000313" key="23">
    <source>
        <dbReference type="Proteomes" id="UP000092124"/>
    </source>
</evidence>
<comment type="caution">
    <text evidence="22">The sequence shown here is derived from an EMBL/GenBank/DDBJ whole genome shotgun (WGS) entry which is preliminary data.</text>
</comment>
<evidence type="ECO:0000256" key="15">
    <source>
        <dbReference type="ARBA" id="ARBA00023212"/>
    </source>
</evidence>